<proteinExistence type="predicted"/>
<protein>
    <submittedName>
        <fullName evidence="1">VOC family protein</fullName>
    </submittedName>
</protein>
<dbReference type="EMBL" id="JAEAGR010000003">
    <property type="protein sequence ID" value="MBH1940253.1"/>
    <property type="molecule type" value="Genomic_DNA"/>
</dbReference>
<evidence type="ECO:0000313" key="1">
    <source>
        <dbReference type="EMBL" id="MBH1940253.1"/>
    </source>
</evidence>
<evidence type="ECO:0000313" key="2">
    <source>
        <dbReference type="Proteomes" id="UP000623269"/>
    </source>
</evidence>
<sequence>MESGKAKEAIRYYVEVFEDSEIGMIRVNENKVKR</sequence>
<reference evidence="1" key="1">
    <citation type="submission" date="2020-12" db="EMBL/GenBank/DDBJ databases">
        <title>M. sibirica DSM 26468T genome.</title>
        <authorList>
            <person name="Thieme N."/>
            <person name="Rettenmaier R."/>
            <person name="Zverlov V."/>
            <person name="Liebl W."/>
        </authorList>
    </citation>
    <scope>NUCLEOTIDE SEQUENCE</scope>
    <source>
        <strain evidence="1">DSM 26468</strain>
    </source>
</reference>
<organism evidence="1 2">
    <name type="scientific">Mobilitalea sibirica</name>
    <dbReference type="NCBI Taxonomy" id="1462919"/>
    <lineage>
        <taxon>Bacteria</taxon>
        <taxon>Bacillati</taxon>
        <taxon>Bacillota</taxon>
        <taxon>Clostridia</taxon>
        <taxon>Lachnospirales</taxon>
        <taxon>Lachnospiraceae</taxon>
        <taxon>Mobilitalea</taxon>
    </lineage>
</organism>
<gene>
    <name evidence="1" type="ORF">I5677_05000</name>
</gene>
<accession>A0A8J7L2B7</accession>
<keyword evidence="2" id="KW-1185">Reference proteome</keyword>
<dbReference type="Proteomes" id="UP000623269">
    <property type="component" value="Unassembled WGS sequence"/>
</dbReference>
<name>A0A8J7L2B7_9FIRM</name>
<dbReference type="Gene3D" id="3.30.720.100">
    <property type="match status" value="1"/>
</dbReference>
<dbReference type="AlphaFoldDB" id="A0A8J7L2B7"/>
<comment type="caution">
    <text evidence="1">The sequence shown here is derived from an EMBL/GenBank/DDBJ whole genome shotgun (WGS) entry which is preliminary data.</text>
</comment>